<dbReference type="PANTHER" id="PTHR42928:SF5">
    <property type="entry name" value="BLR1237 PROTEIN"/>
    <property type="match status" value="1"/>
</dbReference>
<accession>A9HVV0</accession>
<reference evidence="3 4" key="1">
    <citation type="journal article" date="2008" name="BMC Genomics">
        <title>The missing link: Bordetella petrii is endowed with both the metabolic versatility of environmental bacteria and virulence traits of pathogenic Bordetellae.</title>
        <authorList>
            <person name="Gross R."/>
            <person name="Guzman C.A."/>
            <person name="Sebaihia M."/>
            <person name="Martins Dos Santos V.A."/>
            <person name="Pieper D.H."/>
            <person name="Koebnik R."/>
            <person name="Lechner M."/>
            <person name="Bartels D."/>
            <person name="Buhrmester J."/>
            <person name="Choudhuri J.V."/>
            <person name="Ebensen T."/>
            <person name="Gaigalat L."/>
            <person name="Herrmann S."/>
            <person name="Khachane A.N."/>
            <person name="Larisch C."/>
            <person name="Link S."/>
            <person name="Linke B."/>
            <person name="Meyer F."/>
            <person name="Mormann S."/>
            <person name="Nakunst D."/>
            <person name="Rueckert C."/>
            <person name="Schneiker-Bekel S."/>
            <person name="Schulze K."/>
            <person name="Vorhoelter F.J."/>
            <person name="Yevsa T."/>
            <person name="Engle J.T."/>
            <person name="Goldman W.E."/>
            <person name="Puehler A."/>
            <person name="Goebel U.B."/>
            <person name="Goesmann A."/>
            <person name="Bloecker H."/>
            <person name="Kaiser O."/>
            <person name="Martinez-Arias R."/>
        </authorList>
    </citation>
    <scope>NUCLEOTIDE SEQUENCE [LARGE SCALE GENOMIC DNA]</scope>
    <source>
        <strain evidence="4">ATCC BAA-461 / DSM 12804 / CCUG 43448 / CIP 107267 / Se-1111R</strain>
    </source>
</reference>
<dbReference type="STRING" id="94624.Bpet0061"/>
<dbReference type="Pfam" id="PF03401">
    <property type="entry name" value="TctC"/>
    <property type="match status" value="1"/>
</dbReference>
<evidence type="ECO:0000256" key="1">
    <source>
        <dbReference type="ARBA" id="ARBA00006987"/>
    </source>
</evidence>
<feature type="signal peptide" evidence="2">
    <location>
        <begin position="1"/>
        <end position="29"/>
    </location>
</feature>
<gene>
    <name evidence="3" type="primary">bug4</name>
    <name evidence="3" type="ordered locus">Bpet0061</name>
</gene>
<dbReference type="InterPro" id="IPR005064">
    <property type="entry name" value="BUG"/>
</dbReference>
<name>A9HVV0_BORPD</name>
<dbReference type="KEGG" id="bpt:Bpet0061"/>
<comment type="similarity">
    <text evidence="1">Belongs to the UPF0065 (bug) family.</text>
</comment>
<proteinExistence type="inferred from homology"/>
<keyword evidence="4" id="KW-1185">Reference proteome</keyword>
<evidence type="ECO:0000256" key="2">
    <source>
        <dbReference type="SAM" id="SignalP"/>
    </source>
</evidence>
<organism evidence="3 4">
    <name type="scientific">Bordetella petrii (strain ATCC BAA-461 / DSM 12804 / CCUG 43448 / CIP 107267 / Se-1111R)</name>
    <dbReference type="NCBI Taxonomy" id="340100"/>
    <lineage>
        <taxon>Bacteria</taxon>
        <taxon>Pseudomonadati</taxon>
        <taxon>Pseudomonadota</taxon>
        <taxon>Betaproteobacteria</taxon>
        <taxon>Burkholderiales</taxon>
        <taxon>Alcaligenaceae</taxon>
        <taxon>Bordetella</taxon>
    </lineage>
</organism>
<protein>
    <submittedName>
        <fullName evidence="3">Secreted protein</fullName>
    </submittedName>
</protein>
<sequence>MTRTAVLSRFARALAFAAIATGAAPAAVAQEPAWPGKTLTLVVPYTAGGTNDMLGRTLGEVLRARHGTATIIENKPGAGGSVGADAVARAKPDGATLLLASTSPLTIFPNLVKTPYDPMTDLVPVASVAVGPVAILATKALPVRSFAELVDYAKKHPGKVTFGVPGVGTVAHIGMADLNKQVGIDMLQVPYRGGSQAVSDGLGGQVDLLVVNTDITLPHVQAGSLTPLAVMAPQRLAPWPQVPTMAELKLPGIRYFSNFALFAPAGVPPEVMHAMLDEIGKALASPQFQQMLDKAFMQPGTGMGQDFIEQVRADYANNQRVIRDNNIRVQ</sequence>
<dbReference type="eggNOG" id="COG3181">
    <property type="taxonomic scope" value="Bacteria"/>
</dbReference>
<dbReference type="Proteomes" id="UP000001225">
    <property type="component" value="Chromosome"/>
</dbReference>
<dbReference type="SUPFAM" id="SSF53850">
    <property type="entry name" value="Periplasmic binding protein-like II"/>
    <property type="match status" value="1"/>
</dbReference>
<dbReference type="CDD" id="cd07012">
    <property type="entry name" value="PBP2_Bug_TTT"/>
    <property type="match status" value="1"/>
</dbReference>
<dbReference type="PIRSF" id="PIRSF017082">
    <property type="entry name" value="YflP"/>
    <property type="match status" value="1"/>
</dbReference>
<feature type="chain" id="PRO_5002738541" evidence="2">
    <location>
        <begin position="30"/>
        <end position="330"/>
    </location>
</feature>
<evidence type="ECO:0000313" key="3">
    <source>
        <dbReference type="EMBL" id="CAP40392.1"/>
    </source>
</evidence>
<dbReference type="PANTHER" id="PTHR42928">
    <property type="entry name" value="TRICARBOXYLATE-BINDING PROTEIN"/>
    <property type="match status" value="1"/>
</dbReference>
<dbReference type="Gene3D" id="3.40.190.10">
    <property type="entry name" value="Periplasmic binding protein-like II"/>
    <property type="match status" value="1"/>
</dbReference>
<dbReference type="AlphaFoldDB" id="A9HVV0"/>
<keyword evidence="2" id="KW-0732">Signal</keyword>
<dbReference type="EMBL" id="AM902716">
    <property type="protein sequence ID" value="CAP40392.1"/>
    <property type="molecule type" value="Genomic_DNA"/>
</dbReference>
<dbReference type="Gene3D" id="3.40.190.150">
    <property type="entry name" value="Bordetella uptake gene, domain 1"/>
    <property type="match status" value="1"/>
</dbReference>
<dbReference type="InterPro" id="IPR042100">
    <property type="entry name" value="Bug_dom1"/>
</dbReference>
<evidence type="ECO:0000313" key="4">
    <source>
        <dbReference type="Proteomes" id="UP000001225"/>
    </source>
</evidence>